<dbReference type="InterPro" id="IPR021125">
    <property type="entry name" value="DUF2127"/>
</dbReference>
<dbReference type="EMBL" id="BAABBW010000004">
    <property type="protein sequence ID" value="GAA4177963.1"/>
    <property type="molecule type" value="Genomic_DNA"/>
</dbReference>
<keyword evidence="4" id="KW-1185">Reference proteome</keyword>
<evidence type="ECO:0000313" key="3">
    <source>
        <dbReference type="EMBL" id="GAA4177963.1"/>
    </source>
</evidence>
<keyword evidence="2" id="KW-0812">Transmembrane</keyword>
<dbReference type="Pfam" id="PF09900">
    <property type="entry name" value="DUF2127"/>
    <property type="match status" value="1"/>
</dbReference>
<feature type="transmembrane region" description="Helical" evidence="2">
    <location>
        <begin position="9"/>
        <end position="34"/>
    </location>
</feature>
<proteinExistence type="predicted"/>
<feature type="transmembrane region" description="Helical" evidence="2">
    <location>
        <begin position="76"/>
        <end position="98"/>
    </location>
</feature>
<feature type="region of interest" description="Disordered" evidence="1">
    <location>
        <begin position="173"/>
        <end position="195"/>
    </location>
</feature>
<feature type="transmembrane region" description="Helical" evidence="2">
    <location>
        <begin position="103"/>
        <end position="120"/>
    </location>
</feature>
<feature type="transmembrane region" description="Helical" evidence="2">
    <location>
        <begin position="126"/>
        <end position="145"/>
    </location>
</feature>
<keyword evidence="2" id="KW-0472">Membrane</keyword>
<protein>
    <recommendedName>
        <fullName evidence="5">DUF2127 domain-containing protein</fullName>
    </recommendedName>
</protein>
<evidence type="ECO:0008006" key="5">
    <source>
        <dbReference type="Google" id="ProtNLM"/>
    </source>
</evidence>
<evidence type="ECO:0000256" key="1">
    <source>
        <dbReference type="SAM" id="MobiDB-lite"/>
    </source>
</evidence>
<sequence>MRERVLDLIFLIGVVIKGIDGLIELIGGAILLFVSPAQILGMTHAVFSGELAEDPDDLLANAVLHGLAHLDAGASAFLAAYLLIHGLVKLAVVVALFLGSRRVYPWALVVLLGFLVFQVYQLVTAPTVGIVILTALDLLIIWLTWREWRNGRTLHETARGTFDWLLRRNGLPGGPRSGAEHEDGSRTSRPGTRPI</sequence>
<organism evidence="3 4">
    <name type="scientific">Gryllotalpicola koreensis</name>
    <dbReference type="NCBI Taxonomy" id="993086"/>
    <lineage>
        <taxon>Bacteria</taxon>
        <taxon>Bacillati</taxon>
        <taxon>Actinomycetota</taxon>
        <taxon>Actinomycetes</taxon>
        <taxon>Micrococcales</taxon>
        <taxon>Microbacteriaceae</taxon>
        <taxon>Gryllotalpicola</taxon>
    </lineage>
</organism>
<dbReference type="RefSeq" id="WP_344755372.1">
    <property type="nucleotide sequence ID" value="NZ_BAABBW010000004.1"/>
</dbReference>
<name>A0ABP8A4Z3_9MICO</name>
<evidence type="ECO:0000313" key="4">
    <source>
        <dbReference type="Proteomes" id="UP001501079"/>
    </source>
</evidence>
<reference evidence="4" key="1">
    <citation type="journal article" date="2019" name="Int. J. Syst. Evol. Microbiol.">
        <title>The Global Catalogue of Microorganisms (GCM) 10K type strain sequencing project: providing services to taxonomists for standard genome sequencing and annotation.</title>
        <authorList>
            <consortium name="The Broad Institute Genomics Platform"/>
            <consortium name="The Broad Institute Genome Sequencing Center for Infectious Disease"/>
            <person name="Wu L."/>
            <person name="Ma J."/>
        </authorList>
    </citation>
    <scope>NUCLEOTIDE SEQUENCE [LARGE SCALE GENOMIC DNA]</scope>
    <source>
        <strain evidence="4">JCM 17591</strain>
    </source>
</reference>
<comment type="caution">
    <text evidence="3">The sequence shown here is derived from an EMBL/GenBank/DDBJ whole genome shotgun (WGS) entry which is preliminary data.</text>
</comment>
<dbReference type="Proteomes" id="UP001501079">
    <property type="component" value="Unassembled WGS sequence"/>
</dbReference>
<gene>
    <name evidence="3" type="ORF">GCM10022287_27530</name>
</gene>
<accession>A0ABP8A4Z3</accession>
<evidence type="ECO:0000256" key="2">
    <source>
        <dbReference type="SAM" id="Phobius"/>
    </source>
</evidence>
<keyword evidence="2" id="KW-1133">Transmembrane helix</keyword>